<dbReference type="GO" id="GO:0046872">
    <property type="term" value="F:metal ion binding"/>
    <property type="evidence" value="ECO:0007669"/>
    <property type="project" value="UniProtKB-KW"/>
</dbReference>
<dbReference type="PANTHER" id="PTHR43048">
    <property type="entry name" value="METHYLMALONYL-COA EPIMERASE"/>
    <property type="match status" value="1"/>
</dbReference>
<gene>
    <name evidence="4" type="ORF">JPH1_47700</name>
</gene>
<evidence type="ECO:0000259" key="3">
    <source>
        <dbReference type="PROSITE" id="PS51819"/>
    </source>
</evidence>
<dbReference type="GO" id="GO:0046491">
    <property type="term" value="P:L-methylmalonyl-CoA metabolic process"/>
    <property type="evidence" value="ECO:0007669"/>
    <property type="project" value="TreeGrafter"/>
</dbReference>
<evidence type="ECO:0000313" key="5">
    <source>
        <dbReference type="Proteomes" id="UP000327362"/>
    </source>
</evidence>
<reference evidence="4 5" key="1">
    <citation type="submission" date="2019-09" db="EMBL/GenBank/DDBJ databases">
        <title>Complete genome sequence of Mycobacterium avium subsp. hominissuis strain JP-H-1.</title>
        <authorList>
            <person name="Kinoshita Y."/>
            <person name="Niwa H."/>
            <person name="Uchida-Fujii E."/>
            <person name="Nukada T."/>
        </authorList>
    </citation>
    <scope>NUCLEOTIDE SEQUENCE [LARGE SCALE GENOMIC DNA]</scope>
    <source>
        <strain evidence="4 5">JP-H-1</strain>
    </source>
</reference>
<sequence length="191" mass="21296">MTTEAMDTLAVNHVGLTVPDVFAAIDWYAEVFGFRCIMGPRVIEAAGHPEAAAVFGNRFRRAWQAHLITGNYVGIELFQFVDPPTRDRPDGPAPWRGRGFWHLCITHPDVGAMVRRVIEHGGTVLAEPYEFVPGRPWRLAYVADPWGTMLEVMSHSYAEAFANWPQPGQTTPPTLVERPKHIADEGDNYAG</sequence>
<dbReference type="EMBL" id="AP020326">
    <property type="protein sequence ID" value="BBN50295.1"/>
    <property type="molecule type" value="Genomic_DNA"/>
</dbReference>
<dbReference type="InterPro" id="IPR004360">
    <property type="entry name" value="Glyas_Fos-R_dOase_dom"/>
</dbReference>
<feature type="domain" description="VOC" evidence="3">
    <location>
        <begin position="10"/>
        <end position="155"/>
    </location>
</feature>
<proteinExistence type="predicted"/>
<keyword evidence="1" id="KW-0479">Metal-binding</keyword>
<dbReference type="PANTHER" id="PTHR43048:SF6">
    <property type="entry name" value="BLR8189 PROTEIN"/>
    <property type="match status" value="1"/>
</dbReference>
<dbReference type="InterPro" id="IPR029068">
    <property type="entry name" value="Glyas_Bleomycin-R_OHBP_Dase"/>
</dbReference>
<organism evidence="4 5">
    <name type="scientific">Mycobacterium avium subsp. hominissuis</name>
    <dbReference type="NCBI Taxonomy" id="439334"/>
    <lineage>
        <taxon>Bacteria</taxon>
        <taxon>Bacillati</taxon>
        <taxon>Actinomycetota</taxon>
        <taxon>Actinomycetes</taxon>
        <taxon>Mycobacteriales</taxon>
        <taxon>Mycobacteriaceae</taxon>
        <taxon>Mycobacterium</taxon>
        <taxon>Mycobacterium avium complex (MAC)</taxon>
    </lineage>
</organism>
<dbReference type="Proteomes" id="UP000327362">
    <property type="component" value="Chromosome"/>
</dbReference>
<dbReference type="Gene3D" id="3.10.180.10">
    <property type="entry name" value="2,3-Dihydroxybiphenyl 1,2-Dioxygenase, domain 1"/>
    <property type="match status" value="1"/>
</dbReference>
<evidence type="ECO:0000256" key="1">
    <source>
        <dbReference type="ARBA" id="ARBA00022723"/>
    </source>
</evidence>
<dbReference type="InterPro" id="IPR051785">
    <property type="entry name" value="MMCE/EMCE_epimerase"/>
</dbReference>
<name>A0AAI8X4V2_MYCAV</name>
<protein>
    <submittedName>
        <fullName evidence="4">Hypothetical glyoxalase/bleomycin resistance protein</fullName>
    </submittedName>
</protein>
<evidence type="ECO:0000313" key="4">
    <source>
        <dbReference type="EMBL" id="BBN50295.1"/>
    </source>
</evidence>
<dbReference type="Pfam" id="PF00903">
    <property type="entry name" value="Glyoxalase"/>
    <property type="match status" value="1"/>
</dbReference>
<feature type="region of interest" description="Disordered" evidence="2">
    <location>
        <begin position="164"/>
        <end position="191"/>
    </location>
</feature>
<dbReference type="AlphaFoldDB" id="A0AAI8X4V2"/>
<dbReference type="PROSITE" id="PS51819">
    <property type="entry name" value="VOC"/>
    <property type="match status" value="1"/>
</dbReference>
<dbReference type="InterPro" id="IPR037523">
    <property type="entry name" value="VOC_core"/>
</dbReference>
<evidence type="ECO:0000256" key="2">
    <source>
        <dbReference type="SAM" id="MobiDB-lite"/>
    </source>
</evidence>
<dbReference type="SUPFAM" id="SSF54593">
    <property type="entry name" value="Glyoxalase/Bleomycin resistance protein/Dihydroxybiphenyl dioxygenase"/>
    <property type="match status" value="1"/>
</dbReference>
<dbReference type="RefSeq" id="WP_023900584.1">
    <property type="nucleotide sequence ID" value="NZ_AP020326.1"/>
</dbReference>
<accession>A0AAI8X4V2</accession>
<dbReference type="GO" id="GO:0004493">
    <property type="term" value="F:methylmalonyl-CoA epimerase activity"/>
    <property type="evidence" value="ECO:0007669"/>
    <property type="project" value="TreeGrafter"/>
</dbReference>